<dbReference type="Pfam" id="PF13344">
    <property type="entry name" value="Hydrolase_6"/>
    <property type="match status" value="1"/>
</dbReference>
<reference evidence="1 2" key="1">
    <citation type="submission" date="2020-08" db="EMBL/GenBank/DDBJ databases">
        <authorList>
            <person name="Hejnol A."/>
        </authorList>
    </citation>
    <scope>NUCLEOTIDE SEQUENCE [LARGE SCALE GENOMIC DNA]</scope>
</reference>
<dbReference type="InterPro" id="IPR050324">
    <property type="entry name" value="CDP-alcohol_PTase-I"/>
</dbReference>
<dbReference type="GO" id="GO:0046474">
    <property type="term" value="P:glycerophospholipid biosynthetic process"/>
    <property type="evidence" value="ECO:0007669"/>
    <property type="project" value="TreeGrafter"/>
</dbReference>
<keyword evidence="2" id="KW-1185">Reference proteome</keyword>
<dbReference type="SUPFAM" id="SSF56784">
    <property type="entry name" value="HAD-like"/>
    <property type="match status" value="1"/>
</dbReference>
<dbReference type="OrthoDB" id="10251048at2759"/>
<sequence>MSHNDLYRMVEKTCINVPSSALQRKKSKDCLNNLLKKKEPQFGIIFDVDGVLARGTLAIPRAIEGMKLLQDDKGHSRVPMCFVTNALNRDEDKAKQISGWFNMPVAKEQLVQAPGPLRMFTKLHNKFCLVIGQGRVKEIARDLGFKKFCTLDQVSDAYPLLDMVDHGNRKKIAEFGYEEKGMNRVEAIILLGEPKNWSCALQLIIDLLRSSGKPDQAPEEPPERHIPVIACNMDLQFMDRATIPRFGHGAFLLCLEALYKKITGYDLQYTALVGKPSETTFRYAEHCLTIHAKKLGFTEPLKTIYVVGDTPDSDIVGANLYQRYVRRMEERRKNKADPSADPSYDPELPQCRNVPADAHLHPQSVDNVVPLLVCTGVFKPGENKYRENEEKFYHGHRDFAPNPALYKPTRTQNDVCNAIEYVLEKEGIA</sequence>
<dbReference type="AlphaFoldDB" id="A0A7I8VJY5"/>
<dbReference type="InterPro" id="IPR036412">
    <property type="entry name" value="HAD-like_sf"/>
</dbReference>
<evidence type="ECO:0000313" key="1">
    <source>
        <dbReference type="EMBL" id="CAD5116021.1"/>
    </source>
</evidence>
<dbReference type="PANTHER" id="PTHR14269">
    <property type="entry name" value="CDP-DIACYLGLYCEROL--GLYCEROL-3-PHOSPHATE 3-PHOSPHATIDYLTRANSFERASE-RELATED"/>
    <property type="match status" value="1"/>
</dbReference>
<dbReference type="EMBL" id="CAJFCJ010000006">
    <property type="protein sequence ID" value="CAD5116021.1"/>
    <property type="molecule type" value="Genomic_DNA"/>
</dbReference>
<proteinExistence type="predicted"/>
<dbReference type="Pfam" id="PF13242">
    <property type="entry name" value="Hydrolase_like"/>
    <property type="match status" value="1"/>
</dbReference>
<dbReference type="GO" id="GO:0005739">
    <property type="term" value="C:mitochondrion"/>
    <property type="evidence" value="ECO:0007669"/>
    <property type="project" value="TreeGrafter"/>
</dbReference>
<dbReference type="NCBIfam" id="TIGR01460">
    <property type="entry name" value="HAD-SF-IIA"/>
    <property type="match status" value="1"/>
</dbReference>
<dbReference type="Gene3D" id="3.40.50.1000">
    <property type="entry name" value="HAD superfamily/HAD-like"/>
    <property type="match status" value="2"/>
</dbReference>
<evidence type="ECO:0000313" key="2">
    <source>
        <dbReference type="Proteomes" id="UP000549394"/>
    </source>
</evidence>
<gene>
    <name evidence="1" type="ORF">DGYR_LOCUS4696</name>
</gene>
<dbReference type="Proteomes" id="UP000549394">
    <property type="component" value="Unassembled WGS sequence"/>
</dbReference>
<accession>A0A7I8VJY5</accession>
<dbReference type="PANTHER" id="PTHR14269:SF4">
    <property type="entry name" value="CAT EYE SYNDROME CRITICAL REGION PROTEIN 5"/>
    <property type="match status" value="1"/>
</dbReference>
<dbReference type="InterPro" id="IPR023214">
    <property type="entry name" value="HAD_sf"/>
</dbReference>
<dbReference type="InterPro" id="IPR006357">
    <property type="entry name" value="HAD-SF_hydro_IIA"/>
</dbReference>
<dbReference type="InterPro" id="IPR006353">
    <property type="entry name" value="HAD-SF_hydro_IIA_CECR5"/>
</dbReference>
<name>A0A7I8VJY5_9ANNE</name>
<dbReference type="NCBIfam" id="TIGR01456">
    <property type="entry name" value="CECR5"/>
    <property type="match status" value="1"/>
</dbReference>
<comment type="caution">
    <text evidence="1">The sequence shown here is derived from an EMBL/GenBank/DDBJ whole genome shotgun (WGS) entry which is preliminary data.</text>
</comment>
<organism evidence="1 2">
    <name type="scientific">Dimorphilus gyrociliatus</name>
    <dbReference type="NCBI Taxonomy" id="2664684"/>
    <lineage>
        <taxon>Eukaryota</taxon>
        <taxon>Metazoa</taxon>
        <taxon>Spiralia</taxon>
        <taxon>Lophotrochozoa</taxon>
        <taxon>Annelida</taxon>
        <taxon>Polychaeta</taxon>
        <taxon>Polychaeta incertae sedis</taxon>
        <taxon>Dinophilidae</taxon>
        <taxon>Dimorphilus</taxon>
    </lineage>
</organism>
<protein>
    <submittedName>
        <fullName evidence="1">DgyrCDS4955</fullName>
    </submittedName>
</protein>